<proteinExistence type="predicted"/>
<accession>A0A1M6V933</accession>
<keyword evidence="5" id="KW-1185">Reference proteome</keyword>
<organism evidence="3 4">
    <name type="scientific">Flagellimonas taeanensis</name>
    <dbReference type="NCBI Taxonomy" id="1005926"/>
    <lineage>
        <taxon>Bacteria</taxon>
        <taxon>Pseudomonadati</taxon>
        <taxon>Bacteroidota</taxon>
        <taxon>Flavobacteriia</taxon>
        <taxon>Flavobacteriales</taxon>
        <taxon>Flavobacteriaceae</taxon>
        <taxon>Flagellimonas</taxon>
    </lineage>
</organism>
<sequence length="102" mass="12125">MGNGYKILWTEHALSELQGIIEYLEENWTERELRNFSHELDHTIELISKNPLLFQDSALKKDIRRAVISKHTNLYYRLKPDSVEILSLFSNRQNPEKLKLKD</sequence>
<dbReference type="Proteomes" id="UP000184031">
    <property type="component" value="Unassembled WGS sequence"/>
</dbReference>
<dbReference type="Pfam" id="PF05016">
    <property type="entry name" value="ParE_toxin"/>
    <property type="match status" value="1"/>
</dbReference>
<keyword evidence="1" id="KW-1277">Toxin-antitoxin system</keyword>
<dbReference type="EMBL" id="FRAT01000004">
    <property type="protein sequence ID" value="SHK78000.1"/>
    <property type="molecule type" value="Genomic_DNA"/>
</dbReference>
<evidence type="ECO:0000313" key="4">
    <source>
        <dbReference type="Proteomes" id="UP000184031"/>
    </source>
</evidence>
<evidence type="ECO:0000256" key="1">
    <source>
        <dbReference type="ARBA" id="ARBA00022649"/>
    </source>
</evidence>
<comment type="caution">
    <text evidence="3">The sequence shown here is derived from an EMBL/GenBank/DDBJ whole genome shotgun (WGS) entry which is preliminary data.</text>
</comment>
<dbReference type="InterPro" id="IPR035093">
    <property type="entry name" value="RelE/ParE_toxin_dom_sf"/>
</dbReference>
<evidence type="ECO:0000313" key="2">
    <source>
        <dbReference type="EMBL" id="SFC19548.1"/>
    </source>
</evidence>
<name>A0A1M6V933_9FLAO</name>
<dbReference type="AlphaFoldDB" id="A0A1M6V933"/>
<dbReference type="InterPro" id="IPR007712">
    <property type="entry name" value="RelE/ParE_toxin"/>
</dbReference>
<evidence type="ECO:0000313" key="3">
    <source>
        <dbReference type="EMBL" id="SHK78000.1"/>
    </source>
</evidence>
<reference evidence="3 4" key="1">
    <citation type="submission" date="2016-11" db="EMBL/GenBank/DDBJ databases">
        <authorList>
            <person name="Varghese N."/>
            <person name="Submissions S."/>
        </authorList>
    </citation>
    <scope>NUCLEOTIDE SEQUENCE [LARGE SCALE GENOMIC DNA]</scope>
    <source>
        <strain evidence="3 4">CGMCC 1.12174</strain>
        <strain evidence="2 5">DSM 26351</strain>
    </source>
</reference>
<dbReference type="EMBL" id="FOKU01000007">
    <property type="protein sequence ID" value="SFC19548.1"/>
    <property type="molecule type" value="Genomic_DNA"/>
</dbReference>
<evidence type="ECO:0000313" key="5">
    <source>
        <dbReference type="Proteomes" id="UP000198940"/>
    </source>
</evidence>
<dbReference type="OrthoDB" id="1098070at2"/>
<protein>
    <submittedName>
        <fullName evidence="3">Plasmid stabilization system protein ParE</fullName>
    </submittedName>
</protein>
<dbReference type="Gene3D" id="3.30.2310.20">
    <property type="entry name" value="RelE-like"/>
    <property type="match status" value="1"/>
</dbReference>
<gene>
    <name evidence="2" type="ORF">SAMN04487891_10763</name>
    <name evidence="3" type="ORF">SAMN05216293_1944</name>
</gene>
<dbReference type="RefSeq" id="WP_072879228.1">
    <property type="nucleotide sequence ID" value="NZ_FOKU01000007.1"/>
</dbReference>
<dbReference type="STRING" id="1055723.SAMN05216293_1944"/>
<dbReference type="Proteomes" id="UP000198940">
    <property type="component" value="Unassembled WGS sequence"/>
</dbReference>